<feature type="transmembrane region" description="Helical" evidence="1">
    <location>
        <begin position="61"/>
        <end position="81"/>
    </location>
</feature>
<keyword evidence="1" id="KW-0812">Transmembrane</keyword>
<feature type="transmembrane region" description="Helical" evidence="1">
    <location>
        <begin position="197"/>
        <end position="217"/>
    </location>
</feature>
<dbReference type="EMBL" id="JBBUKT010000008">
    <property type="protein sequence ID" value="MEK7952590.1"/>
    <property type="molecule type" value="Genomic_DNA"/>
</dbReference>
<comment type="caution">
    <text evidence="3">The sequence shown here is derived from an EMBL/GenBank/DDBJ whole genome shotgun (WGS) entry which is preliminary data.</text>
</comment>
<gene>
    <name evidence="3" type="ORF">WKV53_18905</name>
</gene>
<feature type="transmembrane region" description="Helical" evidence="1">
    <location>
        <begin position="321"/>
        <end position="340"/>
    </location>
</feature>
<dbReference type="PANTHER" id="PTHR39430">
    <property type="entry name" value="MEMBRANE-ASSOCIATED PROTEASE-RELATED"/>
    <property type="match status" value="1"/>
</dbReference>
<dbReference type="Proteomes" id="UP001371305">
    <property type="component" value="Unassembled WGS sequence"/>
</dbReference>
<dbReference type="PANTHER" id="PTHR39430:SF1">
    <property type="entry name" value="PROTEASE"/>
    <property type="match status" value="1"/>
</dbReference>
<feature type="transmembrane region" description="Helical" evidence="1">
    <location>
        <begin position="122"/>
        <end position="140"/>
    </location>
</feature>
<organism evidence="3 4">
    <name type="scientific">Luteolibacter soli</name>
    <dbReference type="NCBI Taxonomy" id="3135280"/>
    <lineage>
        <taxon>Bacteria</taxon>
        <taxon>Pseudomonadati</taxon>
        <taxon>Verrucomicrobiota</taxon>
        <taxon>Verrucomicrobiia</taxon>
        <taxon>Verrucomicrobiales</taxon>
        <taxon>Verrucomicrobiaceae</taxon>
        <taxon>Luteolibacter</taxon>
    </lineage>
</organism>
<evidence type="ECO:0000313" key="3">
    <source>
        <dbReference type="EMBL" id="MEK7952590.1"/>
    </source>
</evidence>
<sequence length="348" mass="37594">MPRRPTDVLKIFAYVAAALACGALLAPWLYQAGKNLAEAKPASGPLKFLASAAGRADFPTFFNRGTLLSALVLIFPLTRWLRAGQTGVRYRDTPWSLRRPDESVVLDQGQPLRRNPRGWRQLGMGFLLGAGLLLLGGWGMEQAGFFVWKDAAFSTQGVPNKFVGRVELLKAFKTVLPGAMIVALIEETLFRGVLLGIFLRALKAVPAIVLLSLLFAFVHFLKPPDGVKIVNPGAAGAGFELLGMILSQYAEPLSLISRFTLLAMVGGTLAYARYRTASLWLPLGIHFGWIVGVGLFKAATWPVVGLPESAHWWVGASLLEGVLPLGIVAITGVIVHFVTLSPRRASQA</sequence>
<evidence type="ECO:0000256" key="1">
    <source>
        <dbReference type="SAM" id="Phobius"/>
    </source>
</evidence>
<evidence type="ECO:0000313" key="4">
    <source>
        <dbReference type="Proteomes" id="UP001371305"/>
    </source>
</evidence>
<feature type="transmembrane region" description="Helical" evidence="1">
    <location>
        <begin position="279"/>
        <end position="301"/>
    </location>
</feature>
<protein>
    <submittedName>
        <fullName evidence="3">CPBP family intramembrane glutamic endopeptidase</fullName>
        <ecNumber evidence="3">3.4.-.-</ecNumber>
    </submittedName>
</protein>
<keyword evidence="1" id="KW-0472">Membrane</keyword>
<keyword evidence="4" id="KW-1185">Reference proteome</keyword>
<dbReference type="GO" id="GO:0016787">
    <property type="term" value="F:hydrolase activity"/>
    <property type="evidence" value="ECO:0007669"/>
    <property type="project" value="UniProtKB-KW"/>
</dbReference>
<dbReference type="PROSITE" id="PS51257">
    <property type="entry name" value="PROKAR_LIPOPROTEIN"/>
    <property type="match status" value="1"/>
</dbReference>
<proteinExistence type="predicted"/>
<dbReference type="Pfam" id="PF02517">
    <property type="entry name" value="Rce1-like"/>
    <property type="match status" value="1"/>
</dbReference>
<reference evidence="3 4" key="1">
    <citation type="submission" date="2024-04" db="EMBL/GenBank/DDBJ databases">
        <title>Luteolibacter sp. isolated from soil.</title>
        <authorList>
            <person name="An J."/>
        </authorList>
    </citation>
    <scope>NUCLEOTIDE SEQUENCE [LARGE SCALE GENOMIC DNA]</scope>
    <source>
        <strain evidence="3 4">Y139</strain>
    </source>
</reference>
<dbReference type="EC" id="3.4.-.-" evidence="3"/>
<dbReference type="InterPro" id="IPR003675">
    <property type="entry name" value="Rce1/LyrA-like_dom"/>
</dbReference>
<feature type="transmembrane region" description="Helical" evidence="1">
    <location>
        <begin position="12"/>
        <end position="30"/>
    </location>
</feature>
<keyword evidence="3" id="KW-0378">Hydrolase</keyword>
<feature type="transmembrane region" description="Helical" evidence="1">
    <location>
        <begin position="255"/>
        <end position="272"/>
    </location>
</feature>
<name>A0ABU9B141_9BACT</name>
<evidence type="ECO:0000259" key="2">
    <source>
        <dbReference type="Pfam" id="PF02517"/>
    </source>
</evidence>
<dbReference type="RefSeq" id="WP_341406346.1">
    <property type="nucleotide sequence ID" value="NZ_JBBUKT010000008.1"/>
</dbReference>
<keyword evidence="1" id="KW-1133">Transmembrane helix</keyword>
<feature type="domain" description="CAAX prenyl protease 2/Lysostaphin resistance protein A-like" evidence="2">
    <location>
        <begin position="175"/>
        <end position="289"/>
    </location>
</feature>
<accession>A0ABU9B141</accession>